<dbReference type="OrthoDB" id="1956305at2"/>
<evidence type="ECO:0000313" key="3">
    <source>
        <dbReference type="Proteomes" id="UP000284416"/>
    </source>
</evidence>
<gene>
    <name evidence="2" type="ORF">D1B31_17985</name>
</gene>
<proteinExistence type="predicted"/>
<dbReference type="EMBL" id="QWEG01000012">
    <property type="protein sequence ID" value="RHW35979.1"/>
    <property type="molecule type" value="Genomic_DNA"/>
</dbReference>
<feature type="coiled-coil region" evidence="1">
    <location>
        <begin position="25"/>
        <end position="52"/>
    </location>
</feature>
<protein>
    <submittedName>
        <fullName evidence="2">Uncharacterized protein</fullName>
    </submittedName>
</protein>
<comment type="caution">
    <text evidence="2">The sequence shown here is derived from an EMBL/GenBank/DDBJ whole genome shotgun (WGS) entry which is preliminary data.</text>
</comment>
<organism evidence="2 3">
    <name type="scientific">Neobacillus notoginsengisoli</name>
    <dbReference type="NCBI Taxonomy" id="1578198"/>
    <lineage>
        <taxon>Bacteria</taxon>
        <taxon>Bacillati</taxon>
        <taxon>Bacillota</taxon>
        <taxon>Bacilli</taxon>
        <taxon>Bacillales</taxon>
        <taxon>Bacillaceae</taxon>
        <taxon>Neobacillus</taxon>
    </lineage>
</organism>
<evidence type="ECO:0000256" key="1">
    <source>
        <dbReference type="SAM" id="Coils"/>
    </source>
</evidence>
<evidence type="ECO:0000313" key="2">
    <source>
        <dbReference type="EMBL" id="RHW35979.1"/>
    </source>
</evidence>
<name>A0A417YQ27_9BACI</name>
<reference evidence="2 3" key="1">
    <citation type="journal article" date="2017" name="Int. J. Syst. Evol. Microbiol.">
        <title>Bacillus notoginsengisoli sp. nov., a novel bacterium isolated from the rhizosphere of Panax notoginseng.</title>
        <authorList>
            <person name="Zhang M.Y."/>
            <person name="Cheng J."/>
            <person name="Cai Y."/>
            <person name="Zhang T.Y."/>
            <person name="Wu Y.Y."/>
            <person name="Manikprabhu D."/>
            <person name="Li W.J."/>
            <person name="Zhang Y.X."/>
        </authorList>
    </citation>
    <scope>NUCLEOTIDE SEQUENCE [LARGE SCALE GENOMIC DNA]</scope>
    <source>
        <strain evidence="2 3">JCM 30743</strain>
    </source>
</reference>
<sequence>MTKAIEQTDIFSMFDIEDEHAIKMEAAKAAAIKQHEQRIAELKEAKDKNDTTPAAAPKKEPFKVLVDTIVRYAGMDLPVTDYFTVEEIENGLPVKKKKSDENSGDEIEFKPITENDLRKKLEQDFAELVANFTQLVYIEKKNIIAPILSAKKKGMVDCLETSANAGVSVSSKKKIPFSILADFIVVAKGFSNSFGTEVHADIYFDLDKQEFFMDFPKQVVSPLLCSVDENIAWINAEKFGDRRYIKIMEIHSHHVMPTKPSSTDDLNERAPILYAIVGRLDKFFPDIIVRTFNKNAEKHVYINPNKIFECPPIFESYATYLHDISEVEVQ</sequence>
<keyword evidence="1" id="KW-0175">Coiled coil</keyword>
<dbReference type="AlphaFoldDB" id="A0A417YQ27"/>
<accession>A0A417YQ27</accession>
<keyword evidence="3" id="KW-1185">Reference proteome</keyword>
<dbReference type="RefSeq" id="WP_118922996.1">
    <property type="nucleotide sequence ID" value="NZ_QWEG01000012.1"/>
</dbReference>
<dbReference type="Proteomes" id="UP000284416">
    <property type="component" value="Unassembled WGS sequence"/>
</dbReference>